<feature type="compositionally biased region" description="Polar residues" evidence="1">
    <location>
        <begin position="26"/>
        <end position="35"/>
    </location>
</feature>
<dbReference type="AlphaFoldDB" id="A0A8H2XMG7"/>
<protein>
    <submittedName>
        <fullName evidence="2">Uncharacterized protein</fullName>
    </submittedName>
</protein>
<organism evidence="2 3">
    <name type="scientific">Rhizoctonia solani</name>
    <dbReference type="NCBI Taxonomy" id="456999"/>
    <lineage>
        <taxon>Eukaryota</taxon>
        <taxon>Fungi</taxon>
        <taxon>Dikarya</taxon>
        <taxon>Basidiomycota</taxon>
        <taxon>Agaricomycotina</taxon>
        <taxon>Agaricomycetes</taxon>
        <taxon>Cantharellales</taxon>
        <taxon>Ceratobasidiaceae</taxon>
        <taxon>Rhizoctonia</taxon>
    </lineage>
</organism>
<proteinExistence type="predicted"/>
<feature type="compositionally biased region" description="Basic and acidic residues" evidence="1">
    <location>
        <begin position="405"/>
        <end position="414"/>
    </location>
</feature>
<gene>
    <name evidence="2" type="ORF">RDB_LOCUS19122</name>
</gene>
<dbReference type="EMBL" id="CAJMWZ010001049">
    <property type="protein sequence ID" value="CAE6430727.1"/>
    <property type="molecule type" value="Genomic_DNA"/>
</dbReference>
<evidence type="ECO:0000256" key="1">
    <source>
        <dbReference type="SAM" id="MobiDB-lite"/>
    </source>
</evidence>
<accession>A0A8H2XMG7</accession>
<name>A0A8H2XMG7_9AGAM</name>
<sequence length="553" mass="58621">MAVLASPSYVQHFVQGHHGITKPRSGLSTHNSSAHSPRKPMRGLHDTSSLASGSSTVWWEVFALVVSADRTLSQPSQRSSLIHYSHKEQLSHCLEQYQALAREGLDPNSAKEAVFWCCLGLGTVVCSQFSLALQAPLSTDSRTSSTHSLDTVADSGFAPSFDTGGGHCLSTNLVGGLASAFASGLLSTANGPHGLSLPDLGQDFGPVLSRFNLDQNQPVENMLALAGKISAQLLSILQSDCGVPGSILDYWALCLKFVISSSEENVSASNELRSKLTNCNPPDCLAEPTRSYLVTIPSLGEALGLTPFPTVDPVPKSPHMAARFHRRTRSRAASLMSHTSLHSFSSVRSIGSLSAKSPATMSLSHDFRAGESTSPYGSFIVGSSETALETLDLIAENLQVHPRRREPLSPENRHSVTAPTSPLIRAASLHSLSTDPSNRKGKGKENATQLPQEGLRPGAANLSVRTGTRFAVTSPPTPSGLGRSTLPLPKLDPVLAALEKSSKLKSKSVCLNCRKKGDNVRFISALESVLTNFDISILVVRGAAKPGALASAD</sequence>
<evidence type="ECO:0000313" key="3">
    <source>
        <dbReference type="Proteomes" id="UP000663850"/>
    </source>
</evidence>
<feature type="region of interest" description="Disordered" evidence="1">
    <location>
        <begin position="402"/>
        <end position="461"/>
    </location>
</feature>
<dbReference type="Proteomes" id="UP000663850">
    <property type="component" value="Unassembled WGS sequence"/>
</dbReference>
<evidence type="ECO:0000313" key="2">
    <source>
        <dbReference type="EMBL" id="CAE6430727.1"/>
    </source>
</evidence>
<feature type="region of interest" description="Disordered" evidence="1">
    <location>
        <begin position="19"/>
        <end position="48"/>
    </location>
</feature>
<reference evidence="2" key="1">
    <citation type="submission" date="2021-01" db="EMBL/GenBank/DDBJ databases">
        <authorList>
            <person name="Kaushik A."/>
        </authorList>
    </citation>
    <scope>NUCLEOTIDE SEQUENCE</scope>
    <source>
        <strain evidence="2">Type strain: AG8-Rh-89/</strain>
    </source>
</reference>
<comment type="caution">
    <text evidence="2">The sequence shown here is derived from an EMBL/GenBank/DDBJ whole genome shotgun (WGS) entry which is preliminary data.</text>
</comment>